<evidence type="ECO:0000256" key="1">
    <source>
        <dbReference type="ARBA" id="ARBA00022679"/>
    </source>
</evidence>
<dbReference type="Pfam" id="PF00685">
    <property type="entry name" value="Sulfotransfer_1"/>
    <property type="match status" value="1"/>
</dbReference>
<name>A0A239I6C3_9SPHN</name>
<dbReference type="PANTHER" id="PTHR10605:SF56">
    <property type="entry name" value="BIFUNCTIONAL HEPARAN SULFATE N-DEACETYLASE_N-SULFOTRANSFERASE"/>
    <property type="match status" value="1"/>
</dbReference>
<dbReference type="RefSeq" id="WP_089215992.1">
    <property type="nucleotide sequence ID" value="NZ_FZPA01000007.1"/>
</dbReference>
<dbReference type="Proteomes" id="UP000198339">
    <property type="component" value="Unassembled WGS sequence"/>
</dbReference>
<evidence type="ECO:0000313" key="4">
    <source>
        <dbReference type="EMBL" id="SNS88912.1"/>
    </source>
</evidence>
<gene>
    <name evidence="4" type="ORF">SAMN06295955_10742</name>
</gene>
<feature type="domain" description="Sulfotransferase" evidence="3">
    <location>
        <begin position="25"/>
        <end position="200"/>
    </location>
</feature>
<dbReference type="InterPro" id="IPR000863">
    <property type="entry name" value="Sulfotransferase_dom"/>
</dbReference>
<dbReference type="PANTHER" id="PTHR10605">
    <property type="entry name" value="HEPARAN SULFATE SULFOTRANSFERASE"/>
    <property type="match status" value="1"/>
</dbReference>
<proteinExistence type="predicted"/>
<dbReference type="Gene3D" id="3.40.50.300">
    <property type="entry name" value="P-loop containing nucleotide triphosphate hydrolases"/>
    <property type="match status" value="1"/>
</dbReference>
<organism evidence="4 5">
    <name type="scientific">Sphingopyxis indica</name>
    <dbReference type="NCBI Taxonomy" id="436663"/>
    <lineage>
        <taxon>Bacteria</taxon>
        <taxon>Pseudomonadati</taxon>
        <taxon>Pseudomonadota</taxon>
        <taxon>Alphaproteobacteria</taxon>
        <taxon>Sphingomonadales</taxon>
        <taxon>Sphingomonadaceae</taxon>
        <taxon>Sphingopyxis</taxon>
    </lineage>
</organism>
<dbReference type="GO" id="GO:0008146">
    <property type="term" value="F:sulfotransferase activity"/>
    <property type="evidence" value="ECO:0007669"/>
    <property type="project" value="InterPro"/>
</dbReference>
<dbReference type="EMBL" id="FZPA01000007">
    <property type="protein sequence ID" value="SNS88912.1"/>
    <property type="molecule type" value="Genomic_DNA"/>
</dbReference>
<accession>A0A239I6C3</accession>
<keyword evidence="2" id="KW-0325">Glycoprotein</keyword>
<dbReference type="OrthoDB" id="981508at2"/>
<keyword evidence="1 4" id="KW-0808">Transferase</keyword>
<dbReference type="InterPro" id="IPR037359">
    <property type="entry name" value="NST/OST"/>
</dbReference>
<evidence type="ECO:0000313" key="5">
    <source>
        <dbReference type="Proteomes" id="UP000198339"/>
    </source>
</evidence>
<dbReference type="AlphaFoldDB" id="A0A239I6C3"/>
<sequence length="319" mass="36112">MSLQRNNGTDLELGFDPARPDWLPSFLVIGAVKSATTWVLEQLQANPAIYMPDPEPHYFSSEYHRGEDYYRGFFASEGAAGRLRGEKSADYLAHPKAPPRVAAMLHGARLVVQFRNPIERAYSDYKMLYRRGTIRGAPEEYLTSLDDNPHPRFLNDGLYAAHLRRWLDHFPEEQIHSFLFDDVRRRPQRVIEAISAHIGVAPVFDAGEPAKRANDSSERFLPLPVRRALSPLKTVVAPLRGTRWFEATRGVFASEIAYPPLSQPLWLRLRDFYADDVGALGKMLNRDLSSWLEDRDEARALADGPPPGYGLTSLDSSHL</sequence>
<evidence type="ECO:0000256" key="2">
    <source>
        <dbReference type="ARBA" id="ARBA00023180"/>
    </source>
</evidence>
<protein>
    <submittedName>
        <fullName evidence="4">Sulfotransferase domain-containing protein</fullName>
    </submittedName>
</protein>
<evidence type="ECO:0000259" key="3">
    <source>
        <dbReference type="Pfam" id="PF00685"/>
    </source>
</evidence>
<dbReference type="InterPro" id="IPR027417">
    <property type="entry name" value="P-loop_NTPase"/>
</dbReference>
<keyword evidence="5" id="KW-1185">Reference proteome</keyword>
<reference evidence="4 5" key="1">
    <citation type="submission" date="2017-06" db="EMBL/GenBank/DDBJ databases">
        <authorList>
            <person name="Kim H.J."/>
            <person name="Triplett B.A."/>
        </authorList>
    </citation>
    <scope>NUCLEOTIDE SEQUENCE [LARGE SCALE GENOMIC DNA]</scope>
    <source>
        <strain evidence="4 5">DS15</strain>
    </source>
</reference>
<dbReference type="SUPFAM" id="SSF52540">
    <property type="entry name" value="P-loop containing nucleoside triphosphate hydrolases"/>
    <property type="match status" value="1"/>
</dbReference>